<comment type="subcellular location">
    <subcellularLocation>
        <location evidence="1">Membrane</location>
        <topology evidence="1">Multi-pass membrane protein</topology>
    </subcellularLocation>
</comment>
<feature type="domain" description="Glycosyltransferase 2-like" evidence="8">
    <location>
        <begin position="4"/>
        <end position="165"/>
    </location>
</feature>
<dbReference type="RefSeq" id="WP_140602336.1">
    <property type="nucleotide sequence ID" value="NZ_SAWY01000009.1"/>
</dbReference>
<dbReference type="AlphaFoldDB" id="A0A502L3U0"/>
<evidence type="ECO:0000256" key="1">
    <source>
        <dbReference type="ARBA" id="ARBA00004141"/>
    </source>
</evidence>
<sequence>MKISIVSTMYMSEKYLHAFYQRISQSVMKITNEYEIVLVNDGSPDKSLDIALKFFKENDKVKVVDLSRNFGHHKAVMAGLQHAVGEKVFLIDCDLEEAPELIFDFYEEFNKKNGAVDSVFGVQELRKGSWIQKVGGGVFYKMFNLFSGVNLEANPLTVRMMSRRYVNAVLLHQETELFMAGILHITGFLQKSITVKKDYKGESAYSFRHRVSLMVKGVTAFSSYPLKFIFYIGILMSISAFLLGTFLFMKKVFLNGQIEPGWTSLMVSIWFIGGLLLAGLGTVGIYLNKVYNEVKRRPLYIVRDFYKK</sequence>
<evidence type="ECO:0000256" key="2">
    <source>
        <dbReference type="ARBA" id="ARBA00022676"/>
    </source>
</evidence>
<dbReference type="Pfam" id="PF00535">
    <property type="entry name" value="Glycos_transf_2"/>
    <property type="match status" value="1"/>
</dbReference>
<dbReference type="GO" id="GO:0005886">
    <property type="term" value="C:plasma membrane"/>
    <property type="evidence" value="ECO:0007669"/>
    <property type="project" value="TreeGrafter"/>
</dbReference>
<keyword evidence="4 7" id="KW-0812">Transmembrane</keyword>
<reference evidence="9 10" key="1">
    <citation type="submission" date="2019-01" db="EMBL/GenBank/DDBJ databases">
        <title>Litorilituus lipolytica sp. nov., isolated from intertidal sand of the Yellow Sea in China.</title>
        <authorList>
            <person name="Liu A."/>
        </authorList>
    </citation>
    <scope>NUCLEOTIDE SEQUENCE [LARGE SCALE GENOMIC DNA]</scope>
    <source>
        <strain evidence="9 10">RZ04</strain>
    </source>
</reference>
<keyword evidence="5 7" id="KW-1133">Transmembrane helix</keyword>
<dbReference type="CDD" id="cd04187">
    <property type="entry name" value="DPM1_like_bac"/>
    <property type="match status" value="1"/>
</dbReference>
<dbReference type="EMBL" id="SAWY01000009">
    <property type="protein sequence ID" value="TPH17055.1"/>
    <property type="molecule type" value="Genomic_DNA"/>
</dbReference>
<protein>
    <submittedName>
        <fullName evidence="9">Glycosyltransferase</fullName>
    </submittedName>
</protein>
<dbReference type="OrthoDB" id="9811884at2"/>
<evidence type="ECO:0000259" key="8">
    <source>
        <dbReference type="Pfam" id="PF00535"/>
    </source>
</evidence>
<dbReference type="GO" id="GO:0016757">
    <property type="term" value="F:glycosyltransferase activity"/>
    <property type="evidence" value="ECO:0007669"/>
    <property type="project" value="UniProtKB-KW"/>
</dbReference>
<dbReference type="PANTHER" id="PTHR48090">
    <property type="entry name" value="UNDECAPRENYL-PHOSPHATE 4-DEOXY-4-FORMAMIDO-L-ARABINOSE TRANSFERASE-RELATED"/>
    <property type="match status" value="1"/>
</dbReference>
<dbReference type="InterPro" id="IPR029044">
    <property type="entry name" value="Nucleotide-diphossugar_trans"/>
</dbReference>
<proteinExistence type="predicted"/>
<feature type="transmembrane region" description="Helical" evidence="7">
    <location>
        <begin position="228"/>
        <end position="249"/>
    </location>
</feature>
<evidence type="ECO:0000313" key="9">
    <source>
        <dbReference type="EMBL" id="TPH17055.1"/>
    </source>
</evidence>
<keyword evidence="6 7" id="KW-0472">Membrane</keyword>
<feature type="transmembrane region" description="Helical" evidence="7">
    <location>
        <begin position="269"/>
        <end position="287"/>
    </location>
</feature>
<name>A0A502L3U0_9GAMM</name>
<keyword evidence="3 9" id="KW-0808">Transferase</keyword>
<dbReference type="Proteomes" id="UP000315303">
    <property type="component" value="Unassembled WGS sequence"/>
</dbReference>
<evidence type="ECO:0000313" key="10">
    <source>
        <dbReference type="Proteomes" id="UP000315303"/>
    </source>
</evidence>
<evidence type="ECO:0000256" key="7">
    <source>
        <dbReference type="SAM" id="Phobius"/>
    </source>
</evidence>
<keyword evidence="10" id="KW-1185">Reference proteome</keyword>
<organism evidence="9 10">
    <name type="scientific">Litorilituus lipolyticus</name>
    <dbReference type="NCBI Taxonomy" id="2491017"/>
    <lineage>
        <taxon>Bacteria</taxon>
        <taxon>Pseudomonadati</taxon>
        <taxon>Pseudomonadota</taxon>
        <taxon>Gammaproteobacteria</taxon>
        <taxon>Alteromonadales</taxon>
        <taxon>Colwelliaceae</taxon>
        <taxon>Litorilituus</taxon>
    </lineage>
</organism>
<dbReference type="Gene3D" id="3.90.550.10">
    <property type="entry name" value="Spore Coat Polysaccharide Biosynthesis Protein SpsA, Chain A"/>
    <property type="match status" value="1"/>
</dbReference>
<keyword evidence="2" id="KW-0328">Glycosyltransferase</keyword>
<evidence type="ECO:0000256" key="4">
    <source>
        <dbReference type="ARBA" id="ARBA00022692"/>
    </source>
</evidence>
<accession>A0A502L3U0</accession>
<gene>
    <name evidence="9" type="ORF">EPA86_05065</name>
</gene>
<evidence type="ECO:0000256" key="5">
    <source>
        <dbReference type="ARBA" id="ARBA00022989"/>
    </source>
</evidence>
<dbReference type="PANTHER" id="PTHR48090:SF1">
    <property type="entry name" value="PROPHAGE BACTOPRENOL GLUCOSYL TRANSFERASE HOMOLOG"/>
    <property type="match status" value="1"/>
</dbReference>
<evidence type="ECO:0000256" key="6">
    <source>
        <dbReference type="ARBA" id="ARBA00023136"/>
    </source>
</evidence>
<dbReference type="SUPFAM" id="SSF53448">
    <property type="entry name" value="Nucleotide-diphospho-sugar transferases"/>
    <property type="match status" value="1"/>
</dbReference>
<evidence type="ECO:0000256" key="3">
    <source>
        <dbReference type="ARBA" id="ARBA00022679"/>
    </source>
</evidence>
<dbReference type="InterPro" id="IPR001173">
    <property type="entry name" value="Glyco_trans_2-like"/>
</dbReference>
<comment type="caution">
    <text evidence="9">The sequence shown here is derived from an EMBL/GenBank/DDBJ whole genome shotgun (WGS) entry which is preliminary data.</text>
</comment>
<dbReference type="InterPro" id="IPR050256">
    <property type="entry name" value="Glycosyltransferase_2"/>
</dbReference>